<evidence type="ECO:0000256" key="3">
    <source>
        <dbReference type="ARBA" id="ARBA00022833"/>
    </source>
</evidence>
<keyword evidence="1" id="KW-0479">Metal-binding</keyword>
<keyword evidence="6" id="KW-1185">Reference proteome</keyword>
<dbReference type="InterPro" id="IPR006680">
    <property type="entry name" value="Amidohydro-rel"/>
</dbReference>
<dbReference type="SUPFAM" id="SSF51556">
    <property type="entry name" value="Metallo-dependent hydrolases"/>
    <property type="match status" value="1"/>
</dbReference>
<dbReference type="NCBIfam" id="NF006055">
    <property type="entry name" value="PRK08203.1"/>
    <property type="match status" value="1"/>
</dbReference>
<dbReference type="PANTHER" id="PTHR43794">
    <property type="entry name" value="AMINOHYDROLASE SSNA-RELATED"/>
    <property type="match status" value="1"/>
</dbReference>
<evidence type="ECO:0000256" key="1">
    <source>
        <dbReference type="ARBA" id="ARBA00022723"/>
    </source>
</evidence>
<dbReference type="Gene3D" id="3.20.20.140">
    <property type="entry name" value="Metal-dependent hydrolases"/>
    <property type="match status" value="1"/>
</dbReference>
<dbReference type="GO" id="GO:0019239">
    <property type="term" value="F:deaminase activity"/>
    <property type="evidence" value="ECO:0007669"/>
    <property type="project" value="UniProtKB-ARBA"/>
</dbReference>
<dbReference type="FunFam" id="3.20.20.140:FF:000014">
    <property type="entry name" value="5-methylthioadenosine/S-adenosylhomocysteine deaminase"/>
    <property type="match status" value="1"/>
</dbReference>
<dbReference type="CDD" id="cd01298">
    <property type="entry name" value="ATZ_TRZ_like"/>
    <property type="match status" value="1"/>
</dbReference>
<dbReference type="InterPro" id="IPR050287">
    <property type="entry name" value="MTA/SAH_deaminase"/>
</dbReference>
<keyword evidence="3" id="KW-0862">Zinc</keyword>
<evidence type="ECO:0000313" key="6">
    <source>
        <dbReference type="Proteomes" id="UP000183954"/>
    </source>
</evidence>
<dbReference type="Pfam" id="PF01979">
    <property type="entry name" value="Amidohydro_1"/>
    <property type="match status" value="1"/>
</dbReference>
<dbReference type="AlphaFoldDB" id="A0A1M5RNU6"/>
<accession>A0A1M5RNU6</accession>
<dbReference type="InterPro" id="IPR011059">
    <property type="entry name" value="Metal-dep_hydrolase_composite"/>
</dbReference>
<protein>
    <submittedName>
        <fullName evidence="5">Cytosine/adenosine deaminase</fullName>
    </submittedName>
</protein>
<dbReference type="GO" id="GO:0016814">
    <property type="term" value="F:hydrolase activity, acting on carbon-nitrogen (but not peptide) bonds, in cyclic amidines"/>
    <property type="evidence" value="ECO:0007669"/>
    <property type="project" value="UniProtKB-ARBA"/>
</dbReference>
<organism evidence="5 6">
    <name type="scientific">Desulfosporosinus lacus DSM 15449</name>
    <dbReference type="NCBI Taxonomy" id="1121420"/>
    <lineage>
        <taxon>Bacteria</taxon>
        <taxon>Bacillati</taxon>
        <taxon>Bacillota</taxon>
        <taxon>Clostridia</taxon>
        <taxon>Eubacteriales</taxon>
        <taxon>Desulfitobacteriaceae</taxon>
        <taxon>Desulfosporosinus</taxon>
    </lineage>
</organism>
<dbReference type="Proteomes" id="UP000183954">
    <property type="component" value="Unassembled WGS sequence"/>
</dbReference>
<keyword evidence="2" id="KW-0378">Hydrolase</keyword>
<dbReference type="EMBL" id="FQXJ01000003">
    <property type="protein sequence ID" value="SHH27876.1"/>
    <property type="molecule type" value="Genomic_DNA"/>
</dbReference>
<feature type="domain" description="Amidohydrolase-related" evidence="4">
    <location>
        <begin position="56"/>
        <end position="423"/>
    </location>
</feature>
<dbReference type="STRING" id="1121420.SAMN02746098_00614"/>
<reference evidence="6" key="1">
    <citation type="submission" date="2016-11" db="EMBL/GenBank/DDBJ databases">
        <authorList>
            <person name="Varghese N."/>
            <person name="Submissions S."/>
        </authorList>
    </citation>
    <scope>NUCLEOTIDE SEQUENCE [LARGE SCALE GENOMIC DNA]</scope>
    <source>
        <strain evidence="6">DSM 15449</strain>
    </source>
</reference>
<evidence type="ECO:0000313" key="5">
    <source>
        <dbReference type="EMBL" id="SHH27876.1"/>
    </source>
</evidence>
<gene>
    <name evidence="5" type="ORF">SAMN02746098_00614</name>
</gene>
<dbReference type="PANTHER" id="PTHR43794:SF11">
    <property type="entry name" value="AMIDOHYDROLASE-RELATED DOMAIN-CONTAINING PROTEIN"/>
    <property type="match status" value="1"/>
</dbReference>
<evidence type="ECO:0000259" key="4">
    <source>
        <dbReference type="Pfam" id="PF01979"/>
    </source>
</evidence>
<name>A0A1M5RNU6_9FIRM</name>
<dbReference type="GO" id="GO:0046872">
    <property type="term" value="F:metal ion binding"/>
    <property type="evidence" value="ECO:0007669"/>
    <property type="project" value="UniProtKB-KW"/>
</dbReference>
<dbReference type="InterPro" id="IPR032466">
    <property type="entry name" value="Metal_Hydrolase"/>
</dbReference>
<evidence type="ECO:0000256" key="2">
    <source>
        <dbReference type="ARBA" id="ARBA00022801"/>
    </source>
</evidence>
<proteinExistence type="predicted"/>
<dbReference type="SUPFAM" id="SSF51338">
    <property type="entry name" value="Composite domain of metallo-dependent hydrolases"/>
    <property type="match status" value="2"/>
</dbReference>
<dbReference type="Gene3D" id="2.30.40.10">
    <property type="entry name" value="Urease, subunit C, domain 1"/>
    <property type="match status" value="1"/>
</dbReference>
<sequence>MAILIKNIHTLVTCNDQDQILKNVDLLIDGHQIRAVGKQLTYDGPHEVIDGSSKLAIPGLVNTHHHLYQTLFRGLSEVQGMPLFSWLINLYEFWKHLTPDAVYYGSQVGFAELLRTGCTLTTDHHYVFPKGQPATLIDSQIQAAQEIGIRFHPTRGSMSLGKSKGGLPPDEVVQTEDEILKDSQRLIETYHDPSPFAMTRLSLAPCSPFSVSKDLMIQARELARSTGTGVMLHTHLAETMDEEKFCLEFYGRRPVELMEEIEWIGPDVWFAHAIHLSDREIKVLANSGVAHCPSSNMKLGSGICRTSELIKAGVKLGIAVDGSASNDGSNMWEEVRRAYLLNHLRYADAGLSAYETVKAATRGGAEVLGRNDTGILQEGKAADLALINLEDVAFAGCHDPLVSMVCCGNTSIVDTTIVNGRIVVREGQLITVDPEDIRVKAHKVSQEMVEKERRSKS</sequence>